<keyword evidence="3" id="KW-1185">Reference proteome</keyword>
<dbReference type="AlphaFoldDB" id="A0A9E7GQG0"/>
<evidence type="ECO:0000313" key="2">
    <source>
        <dbReference type="EMBL" id="URE19889.1"/>
    </source>
</evidence>
<accession>A0A9E7GQG0</accession>
<proteinExistence type="predicted"/>
<name>A0A9E7GQG0_9LILI</name>
<organism evidence="2 3">
    <name type="scientific">Musa troglodytarum</name>
    <name type="common">fe'i banana</name>
    <dbReference type="NCBI Taxonomy" id="320322"/>
    <lineage>
        <taxon>Eukaryota</taxon>
        <taxon>Viridiplantae</taxon>
        <taxon>Streptophyta</taxon>
        <taxon>Embryophyta</taxon>
        <taxon>Tracheophyta</taxon>
        <taxon>Spermatophyta</taxon>
        <taxon>Magnoliopsida</taxon>
        <taxon>Liliopsida</taxon>
        <taxon>Zingiberales</taxon>
        <taxon>Musaceae</taxon>
        <taxon>Musa</taxon>
    </lineage>
</organism>
<gene>
    <name evidence="2" type="ORF">MUK42_37310</name>
</gene>
<evidence type="ECO:0000256" key="1">
    <source>
        <dbReference type="SAM" id="MobiDB-lite"/>
    </source>
</evidence>
<protein>
    <submittedName>
        <fullName evidence="2">Uncharacterized protein</fullName>
    </submittedName>
</protein>
<evidence type="ECO:0000313" key="3">
    <source>
        <dbReference type="Proteomes" id="UP001055439"/>
    </source>
</evidence>
<dbReference type="EMBL" id="CP097509">
    <property type="protein sequence ID" value="URE19889.1"/>
    <property type="molecule type" value="Genomic_DNA"/>
</dbReference>
<sequence length="86" mass="8936">MCRAIPSCPRKLSSMAGYHGPEKATPPFRDGGSTEARAVAPVEALGTEGKDTTVPTDPTRSLRLLAAANKVEALAVVTAETRNQGS</sequence>
<reference evidence="2" key="1">
    <citation type="submission" date="2022-05" db="EMBL/GenBank/DDBJ databases">
        <title>The Musa troglodytarum L. genome provides insights into the mechanism of non-climacteric behaviour and enrichment of carotenoids.</title>
        <authorList>
            <person name="Wang J."/>
        </authorList>
    </citation>
    <scope>NUCLEOTIDE SEQUENCE</scope>
    <source>
        <tissue evidence="2">Leaf</tissue>
    </source>
</reference>
<dbReference type="Proteomes" id="UP001055439">
    <property type="component" value="Chromosome 7"/>
</dbReference>
<feature type="region of interest" description="Disordered" evidence="1">
    <location>
        <begin position="1"/>
        <end position="35"/>
    </location>
</feature>